<protein>
    <submittedName>
        <fullName evidence="1">Uncharacterized protein</fullName>
    </submittedName>
</protein>
<name>A0A1H9SWZ9_9MICO</name>
<reference evidence="2" key="1">
    <citation type="submission" date="2016-10" db="EMBL/GenBank/DDBJ databases">
        <authorList>
            <person name="Varghese N."/>
            <person name="Submissions S."/>
        </authorList>
    </citation>
    <scope>NUCLEOTIDE SEQUENCE [LARGE SCALE GENOMIC DNA]</scope>
    <source>
        <strain evidence="2">CGMCC 1.6963</strain>
    </source>
</reference>
<organism evidence="1 2">
    <name type="scientific">Pedococcus cremeus</name>
    <dbReference type="NCBI Taxonomy" id="587636"/>
    <lineage>
        <taxon>Bacteria</taxon>
        <taxon>Bacillati</taxon>
        <taxon>Actinomycetota</taxon>
        <taxon>Actinomycetes</taxon>
        <taxon>Micrococcales</taxon>
        <taxon>Intrasporangiaceae</taxon>
        <taxon>Pedococcus</taxon>
    </lineage>
</organism>
<dbReference type="PROSITE" id="PS00430">
    <property type="entry name" value="TONB_DEPENDENT_REC_1"/>
    <property type="match status" value="1"/>
</dbReference>
<keyword evidence="2" id="KW-1185">Reference proteome</keyword>
<dbReference type="Proteomes" id="UP000199019">
    <property type="component" value="Unassembled WGS sequence"/>
</dbReference>
<evidence type="ECO:0000313" key="1">
    <source>
        <dbReference type="EMBL" id="SER89441.1"/>
    </source>
</evidence>
<accession>A0A1H9SWZ9</accession>
<dbReference type="InterPro" id="IPR010916">
    <property type="entry name" value="TonB_box_CS"/>
</dbReference>
<gene>
    <name evidence="1" type="ORF">SAMN05216199_1357</name>
</gene>
<proteinExistence type="predicted"/>
<dbReference type="EMBL" id="FOHB01000002">
    <property type="protein sequence ID" value="SER89441.1"/>
    <property type="molecule type" value="Genomic_DNA"/>
</dbReference>
<sequence length="115" mass="12094">MTATTPVTGSIPPAPIAAAMAASTRSAEWTLIGMSADGQRLFINYSIGDPCSESAGILVEETSDTVTVTATTRVVKRASDCESVMRKANGYVDLRQPLGKRALIHASEARTPDNP</sequence>
<dbReference type="AlphaFoldDB" id="A0A1H9SWZ9"/>
<evidence type="ECO:0000313" key="2">
    <source>
        <dbReference type="Proteomes" id="UP000199019"/>
    </source>
</evidence>